<dbReference type="PANTHER" id="PTHR12151:SF25">
    <property type="entry name" value="LINALOOL DEHYDRATASE_ISOMERASE DOMAIN-CONTAINING PROTEIN"/>
    <property type="match status" value="1"/>
</dbReference>
<feature type="disulfide bond" description="Redox-active" evidence="4">
    <location>
        <begin position="73"/>
        <end position="77"/>
    </location>
</feature>
<name>A0A433XM66_9HYPH</name>
<keyword evidence="2 3" id="KW-0186">Copper</keyword>
<comment type="similarity">
    <text evidence="1">Belongs to the SCO1/2 family.</text>
</comment>
<protein>
    <submittedName>
        <fullName evidence="6">SCO family protein</fullName>
    </submittedName>
</protein>
<dbReference type="InterPro" id="IPR013766">
    <property type="entry name" value="Thioredoxin_domain"/>
</dbReference>
<dbReference type="InterPro" id="IPR036249">
    <property type="entry name" value="Thioredoxin-like_sf"/>
</dbReference>
<feature type="binding site" evidence="3">
    <location>
        <position position="160"/>
    </location>
    <ligand>
        <name>Cu cation</name>
        <dbReference type="ChEBI" id="CHEBI:23378"/>
    </ligand>
</feature>
<dbReference type="AlphaFoldDB" id="A0A433XM66"/>
<reference evidence="6 7" key="1">
    <citation type="journal article" date="2016" name="Int. J. Syst. Evol. Microbiol.">
        <title>Arsenicitalea aurantiaca gen. nov., sp. nov., a new member of the family Hyphomicrobiaceae, isolated from high-arsenic sediment.</title>
        <authorList>
            <person name="Mu Y."/>
            <person name="Zhou L."/>
            <person name="Zeng X.C."/>
            <person name="Liu L."/>
            <person name="Pan Y."/>
            <person name="Chen X."/>
            <person name="Wang J."/>
            <person name="Li S."/>
            <person name="Li W.J."/>
            <person name="Wang Y."/>
        </authorList>
    </citation>
    <scope>NUCLEOTIDE SEQUENCE [LARGE SCALE GENOMIC DNA]</scope>
    <source>
        <strain evidence="6 7">42-50</strain>
    </source>
</reference>
<feature type="binding site" evidence="3">
    <location>
        <position position="73"/>
    </location>
    <ligand>
        <name>Cu cation</name>
        <dbReference type="ChEBI" id="CHEBI:23378"/>
    </ligand>
</feature>
<evidence type="ECO:0000256" key="4">
    <source>
        <dbReference type="PIRSR" id="PIRSR603782-2"/>
    </source>
</evidence>
<sequence>MTRTILWALVAVAALGAGWIYYTQTQAPQPRATASGAPYGAGEYTLVDHTGQPFTREDMMGRPAMVFFGFTHCPDVCPTTLADMAGWYERLGADAEAVDAYFVTVDPERDTPEVIANYISWNDRVTGLTGTPEEVAKVVEAWGILAQRVELEGGGYNVDHTASVLLIGPDGDFFGTIAYLESADTAVGKLQRLIAEG</sequence>
<dbReference type="Proteomes" id="UP000281547">
    <property type="component" value="Unassembled WGS sequence"/>
</dbReference>
<evidence type="ECO:0000256" key="3">
    <source>
        <dbReference type="PIRSR" id="PIRSR603782-1"/>
    </source>
</evidence>
<proteinExistence type="inferred from homology"/>
<evidence type="ECO:0000256" key="2">
    <source>
        <dbReference type="ARBA" id="ARBA00023008"/>
    </source>
</evidence>
<accession>A0A433XM66</accession>
<dbReference type="CDD" id="cd02968">
    <property type="entry name" value="SCO"/>
    <property type="match status" value="1"/>
</dbReference>
<dbReference type="EMBL" id="RZNJ01000001">
    <property type="protein sequence ID" value="RUT35177.1"/>
    <property type="molecule type" value="Genomic_DNA"/>
</dbReference>
<dbReference type="InterPro" id="IPR003782">
    <property type="entry name" value="SCO1/SenC"/>
</dbReference>
<feature type="domain" description="Thioredoxin" evidence="5">
    <location>
        <begin position="23"/>
        <end position="197"/>
    </location>
</feature>
<feature type="binding site" evidence="3">
    <location>
        <position position="77"/>
    </location>
    <ligand>
        <name>Cu cation</name>
        <dbReference type="ChEBI" id="CHEBI:23378"/>
    </ligand>
</feature>
<dbReference type="GO" id="GO:0046872">
    <property type="term" value="F:metal ion binding"/>
    <property type="evidence" value="ECO:0007669"/>
    <property type="project" value="UniProtKB-KW"/>
</dbReference>
<gene>
    <name evidence="6" type="ORF">EMQ25_00985</name>
</gene>
<dbReference type="Pfam" id="PF02630">
    <property type="entry name" value="SCO1-SenC"/>
    <property type="match status" value="1"/>
</dbReference>
<organism evidence="6 7">
    <name type="scientific">Arsenicitalea aurantiaca</name>
    <dbReference type="NCBI Taxonomy" id="1783274"/>
    <lineage>
        <taxon>Bacteria</taxon>
        <taxon>Pseudomonadati</taxon>
        <taxon>Pseudomonadota</taxon>
        <taxon>Alphaproteobacteria</taxon>
        <taxon>Hyphomicrobiales</taxon>
        <taxon>Devosiaceae</taxon>
        <taxon>Arsenicitalea</taxon>
    </lineage>
</organism>
<comment type="caution">
    <text evidence="6">The sequence shown here is derived from an EMBL/GenBank/DDBJ whole genome shotgun (WGS) entry which is preliminary data.</text>
</comment>
<keyword evidence="3" id="KW-0479">Metal-binding</keyword>
<keyword evidence="7" id="KW-1185">Reference proteome</keyword>
<evidence type="ECO:0000313" key="7">
    <source>
        <dbReference type="Proteomes" id="UP000281547"/>
    </source>
</evidence>
<evidence type="ECO:0000259" key="5">
    <source>
        <dbReference type="PROSITE" id="PS51352"/>
    </source>
</evidence>
<dbReference type="PANTHER" id="PTHR12151">
    <property type="entry name" value="ELECTRON TRANSPORT PROTIN SCO1/SENC FAMILY MEMBER"/>
    <property type="match status" value="1"/>
</dbReference>
<dbReference type="FunFam" id="3.40.30.10:FF:000013">
    <property type="entry name" value="Blast:Protein SCO1 homolog, mitochondrial"/>
    <property type="match status" value="1"/>
</dbReference>
<keyword evidence="4" id="KW-1015">Disulfide bond</keyword>
<dbReference type="Gene3D" id="3.40.30.10">
    <property type="entry name" value="Glutaredoxin"/>
    <property type="match status" value="1"/>
</dbReference>
<evidence type="ECO:0000256" key="1">
    <source>
        <dbReference type="ARBA" id="ARBA00010996"/>
    </source>
</evidence>
<evidence type="ECO:0000313" key="6">
    <source>
        <dbReference type="EMBL" id="RUT35177.1"/>
    </source>
</evidence>
<dbReference type="PROSITE" id="PS51352">
    <property type="entry name" value="THIOREDOXIN_2"/>
    <property type="match status" value="1"/>
</dbReference>
<dbReference type="SUPFAM" id="SSF52833">
    <property type="entry name" value="Thioredoxin-like"/>
    <property type="match status" value="1"/>
</dbReference>
<dbReference type="OrthoDB" id="9790194at2"/>